<protein>
    <recommendedName>
        <fullName evidence="2">UPF0102 protein IGS67_08965</fullName>
    </recommendedName>
</protein>
<dbReference type="RefSeq" id="WP_192279840.1">
    <property type="nucleotide sequence ID" value="NZ_JACZDF010000004.1"/>
</dbReference>
<dbReference type="Proteomes" id="UP000642107">
    <property type="component" value="Unassembled WGS sequence"/>
</dbReference>
<reference evidence="3 4" key="1">
    <citation type="submission" date="2020-09" db="EMBL/GenBank/DDBJ databases">
        <title>Flavimobilis rhizosphaerae sp. nov., isolated from rhizosphere soil of Spartina alterniflora.</title>
        <authorList>
            <person name="Hanqin C."/>
        </authorList>
    </citation>
    <scope>NUCLEOTIDE SEQUENCE [LARGE SCALE GENOMIC DNA]</scope>
    <source>
        <strain evidence="3 4">GY 10621</strain>
    </source>
</reference>
<evidence type="ECO:0000313" key="3">
    <source>
        <dbReference type="EMBL" id="MBD9699616.1"/>
    </source>
</evidence>
<evidence type="ECO:0000256" key="2">
    <source>
        <dbReference type="HAMAP-Rule" id="MF_00048"/>
    </source>
</evidence>
<dbReference type="NCBIfam" id="NF009154">
    <property type="entry name" value="PRK12497.3-3"/>
    <property type="match status" value="1"/>
</dbReference>
<dbReference type="EMBL" id="JACZDF010000004">
    <property type="protein sequence ID" value="MBD9699616.1"/>
    <property type="molecule type" value="Genomic_DNA"/>
</dbReference>
<dbReference type="CDD" id="cd20736">
    <property type="entry name" value="PoNe_Nuclease"/>
    <property type="match status" value="1"/>
</dbReference>
<evidence type="ECO:0000256" key="1">
    <source>
        <dbReference type="ARBA" id="ARBA00006738"/>
    </source>
</evidence>
<comment type="similarity">
    <text evidence="1 2">Belongs to the UPF0102 family.</text>
</comment>
<dbReference type="PANTHER" id="PTHR34039">
    <property type="entry name" value="UPF0102 PROTEIN YRAN"/>
    <property type="match status" value="1"/>
</dbReference>
<dbReference type="Gene3D" id="3.40.1350.10">
    <property type="match status" value="1"/>
</dbReference>
<keyword evidence="4" id="KW-1185">Reference proteome</keyword>
<comment type="caution">
    <text evidence="3">The sequence shown here is derived from an EMBL/GenBank/DDBJ whole genome shotgun (WGS) entry which is preliminary data.</text>
</comment>
<gene>
    <name evidence="3" type="ORF">IGS67_08965</name>
</gene>
<name>A0ABR9DR78_9MICO</name>
<dbReference type="Pfam" id="PF02021">
    <property type="entry name" value="UPF0102"/>
    <property type="match status" value="1"/>
</dbReference>
<dbReference type="InterPro" id="IPR011856">
    <property type="entry name" value="tRNA_endonuc-like_dom_sf"/>
</dbReference>
<dbReference type="InterPro" id="IPR003509">
    <property type="entry name" value="UPF0102_YraN-like"/>
</dbReference>
<dbReference type="PANTHER" id="PTHR34039:SF1">
    <property type="entry name" value="UPF0102 PROTEIN YRAN"/>
    <property type="match status" value="1"/>
</dbReference>
<accession>A0ABR9DR78</accession>
<sequence length="124" mass="13709">MVAHGRTTDRQAVGRAGEDLVARRLEDDGWCVLERNWRGHGGELDIVALEGDDLVVVEVKTRTGTGFGHPAEAVTPAKAARLRRLTGQWLAEHSQRVVHVRIDVVAVWLCPGEPPRIEHLRGIL</sequence>
<dbReference type="HAMAP" id="MF_00048">
    <property type="entry name" value="UPF0102"/>
    <property type="match status" value="1"/>
</dbReference>
<evidence type="ECO:0000313" key="4">
    <source>
        <dbReference type="Proteomes" id="UP000642107"/>
    </source>
</evidence>
<dbReference type="InterPro" id="IPR011335">
    <property type="entry name" value="Restrct_endonuc-II-like"/>
</dbReference>
<organism evidence="3 4">
    <name type="scientific">Flavimobilis rhizosphaerae</name>
    <dbReference type="NCBI Taxonomy" id="2775421"/>
    <lineage>
        <taxon>Bacteria</taxon>
        <taxon>Bacillati</taxon>
        <taxon>Actinomycetota</taxon>
        <taxon>Actinomycetes</taxon>
        <taxon>Micrococcales</taxon>
        <taxon>Jonesiaceae</taxon>
        <taxon>Flavimobilis</taxon>
    </lineage>
</organism>
<proteinExistence type="inferred from homology"/>
<dbReference type="SUPFAM" id="SSF52980">
    <property type="entry name" value="Restriction endonuclease-like"/>
    <property type="match status" value="1"/>
</dbReference>